<comment type="caution">
    <text evidence="2">The sequence shown here is derived from an EMBL/GenBank/DDBJ whole genome shotgun (WGS) entry which is preliminary data.</text>
</comment>
<dbReference type="Pfam" id="PF00583">
    <property type="entry name" value="Acetyltransf_1"/>
    <property type="match status" value="1"/>
</dbReference>
<organism evidence="2 3">
    <name type="scientific">Candidatus Kaiserbacteria bacterium CG10_big_fil_rev_8_21_14_0_10_51_14</name>
    <dbReference type="NCBI Taxonomy" id="1974610"/>
    <lineage>
        <taxon>Bacteria</taxon>
        <taxon>Candidatus Kaiseribacteriota</taxon>
    </lineage>
</organism>
<dbReference type="InterPro" id="IPR000182">
    <property type="entry name" value="GNAT_dom"/>
</dbReference>
<gene>
    <name evidence="2" type="ORF">COU18_03035</name>
</gene>
<dbReference type="InterPro" id="IPR016181">
    <property type="entry name" value="Acyl_CoA_acyltransferase"/>
</dbReference>
<evidence type="ECO:0000313" key="3">
    <source>
        <dbReference type="Proteomes" id="UP000231192"/>
    </source>
</evidence>
<dbReference type="GO" id="GO:0016747">
    <property type="term" value="F:acyltransferase activity, transferring groups other than amino-acyl groups"/>
    <property type="evidence" value="ECO:0007669"/>
    <property type="project" value="InterPro"/>
</dbReference>
<proteinExistence type="predicted"/>
<evidence type="ECO:0000313" key="2">
    <source>
        <dbReference type="EMBL" id="PIR83632.1"/>
    </source>
</evidence>
<sequence>MQRKWEVLAEKLKAEKAYYLPRLTPRNLSARQYAGRAIIRESNENHGDRTISAYAALWRSHDPTWYELGTVWVSAELRGNGFCRNIMTELIALAPADIRLLMFTADVAIMRAAHGLGFFEVGNPSHPSNEPWAIRVGVSARLPGIDNPEGRRLFVR</sequence>
<accession>A0A2H0UB57</accession>
<dbReference type="Proteomes" id="UP000231192">
    <property type="component" value="Unassembled WGS sequence"/>
</dbReference>
<reference evidence="3" key="1">
    <citation type="submission" date="2017-09" db="EMBL/GenBank/DDBJ databases">
        <title>Depth-based differentiation of microbial function through sediment-hosted aquifers and enrichment of novel symbionts in the deep terrestrial subsurface.</title>
        <authorList>
            <person name="Probst A.J."/>
            <person name="Ladd B."/>
            <person name="Jarett J.K."/>
            <person name="Geller-Mcgrath D.E."/>
            <person name="Sieber C.M.K."/>
            <person name="Emerson J.B."/>
            <person name="Anantharaman K."/>
            <person name="Thomas B.C."/>
            <person name="Malmstrom R."/>
            <person name="Stieglmeier M."/>
            <person name="Klingl A."/>
            <person name="Woyke T."/>
            <person name="Ryan C.M."/>
            <person name="Banfield J.F."/>
        </authorList>
    </citation>
    <scope>NUCLEOTIDE SEQUENCE [LARGE SCALE GENOMIC DNA]</scope>
</reference>
<dbReference type="AlphaFoldDB" id="A0A2H0UB57"/>
<protein>
    <recommendedName>
        <fullName evidence="1">N-acetyltransferase domain-containing protein</fullName>
    </recommendedName>
</protein>
<name>A0A2H0UB57_9BACT</name>
<dbReference type="SUPFAM" id="SSF55729">
    <property type="entry name" value="Acyl-CoA N-acyltransferases (Nat)"/>
    <property type="match status" value="1"/>
</dbReference>
<evidence type="ECO:0000259" key="1">
    <source>
        <dbReference type="Pfam" id="PF00583"/>
    </source>
</evidence>
<dbReference type="EMBL" id="PFBK01000008">
    <property type="protein sequence ID" value="PIR83632.1"/>
    <property type="molecule type" value="Genomic_DNA"/>
</dbReference>
<dbReference type="Gene3D" id="3.40.630.30">
    <property type="match status" value="1"/>
</dbReference>
<feature type="domain" description="N-acetyltransferase" evidence="1">
    <location>
        <begin position="34"/>
        <end position="103"/>
    </location>
</feature>